<evidence type="ECO:0000313" key="5">
    <source>
        <dbReference type="Proteomes" id="UP000305778"/>
    </source>
</evidence>
<feature type="domain" description="TadE-like" evidence="3">
    <location>
        <begin position="23"/>
        <end position="63"/>
    </location>
</feature>
<name>A0A4U0SPS8_9ACTN</name>
<feature type="region of interest" description="Disordered" evidence="1">
    <location>
        <begin position="1"/>
        <end position="23"/>
    </location>
</feature>
<organism evidence="4 5">
    <name type="scientific">Actinacidiphila oryziradicis</name>
    <dbReference type="NCBI Taxonomy" id="2571141"/>
    <lineage>
        <taxon>Bacteria</taxon>
        <taxon>Bacillati</taxon>
        <taxon>Actinomycetota</taxon>
        <taxon>Actinomycetes</taxon>
        <taxon>Kitasatosporales</taxon>
        <taxon>Streptomycetaceae</taxon>
        <taxon>Actinacidiphila</taxon>
    </lineage>
</organism>
<protein>
    <submittedName>
        <fullName evidence="4">Pilus assembly protein</fullName>
    </submittedName>
</protein>
<dbReference type="Proteomes" id="UP000305778">
    <property type="component" value="Unassembled WGS sequence"/>
</dbReference>
<keyword evidence="2" id="KW-1133">Transmembrane helix</keyword>
<keyword evidence="5" id="KW-1185">Reference proteome</keyword>
<accession>A0A4U0SPS8</accession>
<evidence type="ECO:0000256" key="1">
    <source>
        <dbReference type="SAM" id="MobiDB-lite"/>
    </source>
</evidence>
<proteinExistence type="predicted"/>
<dbReference type="Pfam" id="PF07811">
    <property type="entry name" value="TadE"/>
    <property type="match status" value="1"/>
</dbReference>
<keyword evidence="2" id="KW-0472">Membrane</keyword>
<dbReference type="InterPro" id="IPR012495">
    <property type="entry name" value="TadE-like_dom"/>
</dbReference>
<evidence type="ECO:0000259" key="3">
    <source>
        <dbReference type="Pfam" id="PF07811"/>
    </source>
</evidence>
<keyword evidence="2" id="KW-0812">Transmembrane</keyword>
<reference evidence="4 5" key="1">
    <citation type="submission" date="2019-04" db="EMBL/GenBank/DDBJ databases">
        <title>Streptomyces oryziradicis sp. nov., a novel actinomycete isolated from rhizosphere soil of rice (Oryza sativa L.).</title>
        <authorList>
            <person name="Li C."/>
        </authorList>
    </citation>
    <scope>NUCLEOTIDE SEQUENCE [LARGE SCALE GENOMIC DNA]</scope>
    <source>
        <strain evidence="4 5">NEAU-C40</strain>
    </source>
</reference>
<comment type="caution">
    <text evidence="4">The sequence shown here is derived from an EMBL/GenBank/DDBJ whole genome shotgun (WGS) entry which is preliminary data.</text>
</comment>
<evidence type="ECO:0000256" key="2">
    <source>
        <dbReference type="SAM" id="Phobius"/>
    </source>
</evidence>
<gene>
    <name evidence="4" type="ORF">FCI23_07045</name>
</gene>
<feature type="compositionally biased region" description="Basic residues" evidence="1">
    <location>
        <begin position="10"/>
        <end position="21"/>
    </location>
</feature>
<dbReference type="OrthoDB" id="4338227at2"/>
<sequence>MPDPATTGRSARRPGARRRRDHGAVAAETVITVPLLLLLLLLIVQFALAEHAQHIAQAAASRALADARAQGGSAGAGRSRAQHTLAALGSAVLLNPKVTVTRGAGSAAVQVSGDVQQVIPGLHLRVTGRAGGAVERWSTVADGR</sequence>
<dbReference type="EMBL" id="SUMC01000005">
    <property type="protein sequence ID" value="TKA12064.1"/>
    <property type="molecule type" value="Genomic_DNA"/>
</dbReference>
<dbReference type="AlphaFoldDB" id="A0A4U0SPS8"/>
<feature type="transmembrane region" description="Helical" evidence="2">
    <location>
        <begin position="23"/>
        <end position="48"/>
    </location>
</feature>
<evidence type="ECO:0000313" key="4">
    <source>
        <dbReference type="EMBL" id="TKA12064.1"/>
    </source>
</evidence>